<organism evidence="1 2">
    <name type="scientific">Thamnophis sirtalis</name>
    <dbReference type="NCBI Taxonomy" id="35019"/>
    <lineage>
        <taxon>Eukaryota</taxon>
        <taxon>Metazoa</taxon>
        <taxon>Chordata</taxon>
        <taxon>Craniata</taxon>
        <taxon>Vertebrata</taxon>
        <taxon>Euteleostomi</taxon>
        <taxon>Lepidosauria</taxon>
        <taxon>Squamata</taxon>
        <taxon>Bifurcata</taxon>
        <taxon>Unidentata</taxon>
        <taxon>Episquamata</taxon>
        <taxon>Toxicofera</taxon>
        <taxon>Serpentes</taxon>
        <taxon>Colubroidea</taxon>
        <taxon>Colubridae</taxon>
        <taxon>Natricinae</taxon>
        <taxon>Thamnophis</taxon>
    </lineage>
</organism>
<dbReference type="InterPro" id="IPR033620">
    <property type="entry name" value="Ribosomal_mS37_met"/>
</dbReference>
<dbReference type="SUPFAM" id="SSF47072">
    <property type="entry name" value="Cysteine alpha-hairpin motif"/>
    <property type="match status" value="1"/>
</dbReference>
<dbReference type="AlphaFoldDB" id="A0A6I9XQF9"/>
<dbReference type="GO" id="GO:0032543">
    <property type="term" value="P:mitochondrial translation"/>
    <property type="evidence" value="ECO:0007669"/>
    <property type="project" value="InterPro"/>
</dbReference>
<gene>
    <name evidence="2" type="primary">CHCHD1</name>
</gene>
<accession>A0A6I9XQF9</accession>
<dbReference type="GO" id="GO:0005654">
    <property type="term" value="C:nucleoplasm"/>
    <property type="evidence" value="ECO:0007669"/>
    <property type="project" value="TreeGrafter"/>
</dbReference>
<dbReference type="RefSeq" id="XP_013916026.1">
    <property type="nucleotide sequence ID" value="XM_014060551.1"/>
</dbReference>
<dbReference type="OrthoDB" id="5825849at2759"/>
<proteinExistence type="predicted"/>
<name>A0A6I9XQF9_9SAUR</name>
<protein>
    <submittedName>
        <fullName evidence="2">Coiled-coil-helix-coiled-coil-helix domain-containing protein 1</fullName>
    </submittedName>
</protein>
<dbReference type="InterPro" id="IPR009069">
    <property type="entry name" value="Cys_alpha_HP_mot_SF"/>
</dbReference>
<dbReference type="GO" id="GO:0003723">
    <property type="term" value="F:RNA binding"/>
    <property type="evidence" value="ECO:0007669"/>
    <property type="project" value="TreeGrafter"/>
</dbReference>
<dbReference type="Proteomes" id="UP000504617">
    <property type="component" value="Unplaced"/>
</dbReference>
<reference evidence="2" key="1">
    <citation type="submission" date="2025-08" db="UniProtKB">
        <authorList>
            <consortium name="RefSeq"/>
        </authorList>
    </citation>
    <scope>IDENTIFICATION</scope>
    <source>
        <tissue evidence="2">Skeletal muscle</tissue>
    </source>
</reference>
<dbReference type="GeneID" id="106544306"/>
<dbReference type="PANTHER" id="PTHR31278:SF2">
    <property type="entry name" value="SMALL RIBOSOMAL SUBUNIT PROTEIN MS37"/>
    <property type="match status" value="1"/>
</dbReference>
<evidence type="ECO:0000313" key="1">
    <source>
        <dbReference type="Proteomes" id="UP000504617"/>
    </source>
</evidence>
<sequence>MAGSHGGISFLRSHCGDFVKVPGRRRPIKAKLPLALADRVSNRTLKLGEASCVTEMALMMACWKANEFSDSVCAKEITTFFECAAKAETKKKETTPEESSGTLNSQQVNKLLGRFPNITHYY</sequence>
<dbReference type="PANTHER" id="PTHR31278">
    <property type="entry name" value="CHCHD1"/>
    <property type="match status" value="1"/>
</dbReference>
<dbReference type="KEGG" id="tsr:106544306"/>
<evidence type="ECO:0000313" key="2">
    <source>
        <dbReference type="RefSeq" id="XP_013916026.1"/>
    </source>
</evidence>
<dbReference type="CTD" id="118487"/>
<keyword evidence="1" id="KW-1185">Reference proteome</keyword>
<dbReference type="GO" id="GO:0005761">
    <property type="term" value="C:mitochondrial ribosome"/>
    <property type="evidence" value="ECO:0007669"/>
    <property type="project" value="InterPro"/>
</dbReference>